<sequence length="116" mass="12247">MPQKIQILAGADIAETITPYTFAANAAVSLSTMGATIQKTAGAGETHGTQALYAIVSIETNDARYGWNSALVTQARGHLIKAGKTIVLEGFDEISKFMICPAVAGLYPVIQITTEF</sequence>
<evidence type="ECO:0000313" key="1">
    <source>
        <dbReference type="EMBL" id="QJA86071.1"/>
    </source>
</evidence>
<proteinExistence type="predicted"/>
<name>A0A6M3KWU5_9ZZZZ</name>
<dbReference type="AlphaFoldDB" id="A0A6M3KWU5"/>
<gene>
    <name evidence="1" type="ORF">MM415B02141_0012</name>
</gene>
<evidence type="ECO:0008006" key="2">
    <source>
        <dbReference type="Google" id="ProtNLM"/>
    </source>
</evidence>
<organism evidence="1">
    <name type="scientific">viral metagenome</name>
    <dbReference type="NCBI Taxonomy" id="1070528"/>
    <lineage>
        <taxon>unclassified sequences</taxon>
        <taxon>metagenomes</taxon>
        <taxon>organismal metagenomes</taxon>
    </lineage>
</organism>
<accession>A0A6M3KWU5</accession>
<protein>
    <recommendedName>
        <fullName evidence="2">Head decoration protein</fullName>
    </recommendedName>
</protein>
<reference evidence="1" key="1">
    <citation type="submission" date="2020-03" db="EMBL/GenBank/DDBJ databases">
        <title>The deep terrestrial virosphere.</title>
        <authorList>
            <person name="Holmfeldt K."/>
            <person name="Nilsson E."/>
            <person name="Simone D."/>
            <person name="Lopez-Fernandez M."/>
            <person name="Wu X."/>
            <person name="de Brujin I."/>
            <person name="Lundin D."/>
            <person name="Andersson A."/>
            <person name="Bertilsson S."/>
            <person name="Dopson M."/>
        </authorList>
    </citation>
    <scope>NUCLEOTIDE SEQUENCE</scope>
    <source>
        <strain evidence="1">MM415B02141</strain>
    </source>
</reference>
<dbReference type="EMBL" id="MT142612">
    <property type="protein sequence ID" value="QJA86071.1"/>
    <property type="molecule type" value="Genomic_DNA"/>
</dbReference>